<keyword evidence="1" id="KW-0328">Glycosyltransferase</keyword>
<gene>
    <name evidence="4" type="ORF">ACH61_02717</name>
</gene>
<proteinExistence type="predicted"/>
<dbReference type="SUPFAM" id="SSF53756">
    <property type="entry name" value="UDP-Glycosyltransferase/glycogen phosphorylase"/>
    <property type="match status" value="1"/>
</dbReference>
<dbReference type="AlphaFoldDB" id="A0A166H911"/>
<evidence type="ECO:0000259" key="3">
    <source>
        <dbReference type="Pfam" id="PF13579"/>
    </source>
</evidence>
<dbReference type="Pfam" id="PF13579">
    <property type="entry name" value="Glyco_trans_4_4"/>
    <property type="match status" value="1"/>
</dbReference>
<dbReference type="EMBL" id="LIIN01000127">
    <property type="protein sequence ID" value="KZX20171.1"/>
    <property type="molecule type" value="Genomic_DNA"/>
</dbReference>
<evidence type="ECO:0000313" key="5">
    <source>
        <dbReference type="Proteomes" id="UP000076717"/>
    </source>
</evidence>
<organism evidence="4 5">
    <name type="scientific">Rathayibacter tanaceti</name>
    <dbReference type="NCBI Taxonomy" id="1671680"/>
    <lineage>
        <taxon>Bacteria</taxon>
        <taxon>Bacillati</taxon>
        <taxon>Actinomycetota</taxon>
        <taxon>Actinomycetes</taxon>
        <taxon>Micrococcales</taxon>
        <taxon>Microbacteriaceae</taxon>
        <taxon>Rathayibacter</taxon>
    </lineage>
</organism>
<comment type="caution">
    <text evidence="4">The sequence shown here is derived from an EMBL/GenBank/DDBJ whole genome shotgun (WGS) entry which is preliminary data.</text>
</comment>
<name>A0A166H911_9MICO</name>
<dbReference type="RefSeq" id="WP_236713684.1">
    <property type="nucleotide sequence ID" value="NZ_LIIN01000127.1"/>
</dbReference>
<dbReference type="GO" id="GO:0016757">
    <property type="term" value="F:glycosyltransferase activity"/>
    <property type="evidence" value="ECO:0007669"/>
    <property type="project" value="UniProtKB-KW"/>
</dbReference>
<keyword evidence="5" id="KW-1185">Reference proteome</keyword>
<dbReference type="PATRIC" id="fig|1671680.3.peg.2916"/>
<evidence type="ECO:0000256" key="2">
    <source>
        <dbReference type="ARBA" id="ARBA00022679"/>
    </source>
</evidence>
<evidence type="ECO:0000313" key="4">
    <source>
        <dbReference type="EMBL" id="KZX20171.1"/>
    </source>
</evidence>
<dbReference type="InterPro" id="IPR028098">
    <property type="entry name" value="Glyco_trans_4-like_N"/>
</dbReference>
<sequence length="193" mass="21323">MGRSVVIIGTRGYPSYYGGFETAVRRLAPFLAQQGWDVTVYGRPGTTSLDDPDRDARVRTRQTRGVESKSLSTLSYGLTAALDAAAHKPDVALVLNCANGFWLPILKKRGIPTVVNVDGIEWDRAKWGRFAKFVFHQGAVWTARYGDRLVYDAAAIEARWRSEFGREGDVIPYGGDVPPDHPVEPGLTHRGYA</sequence>
<protein>
    <recommendedName>
        <fullName evidence="3">Glycosyltransferase subfamily 4-like N-terminal domain-containing protein</fullName>
    </recommendedName>
</protein>
<dbReference type="Proteomes" id="UP000076717">
    <property type="component" value="Unassembled WGS sequence"/>
</dbReference>
<evidence type="ECO:0000256" key="1">
    <source>
        <dbReference type="ARBA" id="ARBA00022676"/>
    </source>
</evidence>
<reference evidence="4 5" key="1">
    <citation type="submission" date="2015-08" db="EMBL/GenBank/DDBJ databases">
        <title>Draft Genome Sequence of Rathayibacter sp. Strain VKM Ac-2596 Isolated from Leaf Gall Induced by Plant-Parasitic Nematodes.</title>
        <authorList>
            <person name="Vasilenko O.V."/>
            <person name="Starodumova I.P."/>
            <person name="Tarlachkov S.V."/>
            <person name="Dorofeeva L.V."/>
            <person name="Evtushenko L.I."/>
        </authorList>
    </citation>
    <scope>NUCLEOTIDE SEQUENCE [LARGE SCALE GENOMIC DNA]</scope>
    <source>
        <strain evidence="4 5">VKM Ac-2596</strain>
    </source>
</reference>
<keyword evidence="2" id="KW-0808">Transferase</keyword>
<feature type="domain" description="Glycosyltransferase subfamily 4-like N-terminal" evidence="3">
    <location>
        <begin position="18"/>
        <end position="174"/>
    </location>
</feature>
<accession>A0A166H911</accession>
<dbReference type="Gene3D" id="3.40.50.2000">
    <property type="entry name" value="Glycogen Phosphorylase B"/>
    <property type="match status" value="1"/>
</dbReference>